<evidence type="ECO:0000256" key="9">
    <source>
        <dbReference type="ARBA" id="ARBA00023002"/>
    </source>
</evidence>
<dbReference type="InterPro" id="IPR001128">
    <property type="entry name" value="Cyt_P450"/>
</dbReference>
<evidence type="ECO:0000256" key="7">
    <source>
        <dbReference type="ARBA" id="ARBA00022723"/>
    </source>
</evidence>
<keyword evidence="9 14" id="KW-0560">Oxidoreductase</keyword>
<feature type="binding site" description="axial binding residue" evidence="13">
    <location>
        <position position="486"/>
    </location>
    <ligand>
        <name>heme</name>
        <dbReference type="ChEBI" id="CHEBI:30413"/>
    </ligand>
    <ligandPart>
        <name>Fe</name>
        <dbReference type="ChEBI" id="CHEBI:18248"/>
    </ligandPart>
</feature>
<evidence type="ECO:0000256" key="8">
    <source>
        <dbReference type="ARBA" id="ARBA00022989"/>
    </source>
</evidence>
<dbReference type="KEGG" id="more:E1B28_005361"/>
<evidence type="ECO:0000256" key="13">
    <source>
        <dbReference type="PIRSR" id="PIRSR602401-1"/>
    </source>
</evidence>
<dbReference type="PRINTS" id="PR00463">
    <property type="entry name" value="EP450I"/>
</dbReference>
<comment type="caution">
    <text evidence="16">The sequence shown here is derived from an EMBL/GenBank/DDBJ whole genome shotgun (WGS) entry which is preliminary data.</text>
</comment>
<evidence type="ECO:0000256" key="6">
    <source>
        <dbReference type="ARBA" id="ARBA00022692"/>
    </source>
</evidence>
<protein>
    <recommendedName>
        <fullName evidence="18">Cytochrome P450</fullName>
    </recommendedName>
</protein>
<evidence type="ECO:0000256" key="3">
    <source>
        <dbReference type="ARBA" id="ARBA00004721"/>
    </source>
</evidence>
<evidence type="ECO:0000256" key="2">
    <source>
        <dbReference type="ARBA" id="ARBA00004370"/>
    </source>
</evidence>
<gene>
    <name evidence="16" type="ORF">E1B28_005361</name>
</gene>
<evidence type="ECO:0000313" key="16">
    <source>
        <dbReference type="EMBL" id="KAG7094532.1"/>
    </source>
</evidence>
<dbReference type="Pfam" id="PF00067">
    <property type="entry name" value="p450"/>
    <property type="match status" value="1"/>
</dbReference>
<keyword evidence="10 13" id="KW-0408">Iron</keyword>
<dbReference type="GO" id="GO:0005506">
    <property type="term" value="F:iron ion binding"/>
    <property type="evidence" value="ECO:0007669"/>
    <property type="project" value="InterPro"/>
</dbReference>
<dbReference type="Proteomes" id="UP001049176">
    <property type="component" value="Chromosome 3"/>
</dbReference>
<dbReference type="GO" id="GO:0020037">
    <property type="term" value="F:heme binding"/>
    <property type="evidence" value="ECO:0007669"/>
    <property type="project" value="InterPro"/>
</dbReference>
<dbReference type="PANTHER" id="PTHR24305:SF166">
    <property type="entry name" value="CYTOCHROME P450 12A4, MITOCHONDRIAL-RELATED"/>
    <property type="match status" value="1"/>
</dbReference>
<evidence type="ECO:0000256" key="12">
    <source>
        <dbReference type="ARBA" id="ARBA00023136"/>
    </source>
</evidence>
<dbReference type="InterPro" id="IPR002401">
    <property type="entry name" value="Cyt_P450_E_grp-I"/>
</dbReference>
<keyword evidence="12 15" id="KW-0472">Membrane</keyword>
<proteinExistence type="inferred from homology"/>
<evidence type="ECO:0000256" key="1">
    <source>
        <dbReference type="ARBA" id="ARBA00001971"/>
    </source>
</evidence>
<evidence type="ECO:0000256" key="11">
    <source>
        <dbReference type="ARBA" id="ARBA00023033"/>
    </source>
</evidence>
<keyword evidence="7 13" id="KW-0479">Metal-binding</keyword>
<evidence type="ECO:0000256" key="4">
    <source>
        <dbReference type="ARBA" id="ARBA00010617"/>
    </source>
</evidence>
<keyword evidence="11 14" id="KW-0503">Monooxygenase</keyword>
<comment type="similarity">
    <text evidence="4 14">Belongs to the cytochrome P450 family.</text>
</comment>
<evidence type="ECO:0000256" key="10">
    <source>
        <dbReference type="ARBA" id="ARBA00023004"/>
    </source>
</evidence>
<evidence type="ECO:0000313" key="17">
    <source>
        <dbReference type="Proteomes" id="UP001049176"/>
    </source>
</evidence>
<dbReference type="Gene3D" id="1.10.630.10">
    <property type="entry name" value="Cytochrome P450"/>
    <property type="match status" value="1"/>
</dbReference>
<sequence>MKQIVLPFDFLNGIHPWALAILTVVVLVGTYSLVIHWFSRRNPHIRDIQGPVDSASWLYGNFHQLYLVQPYGKFEYPWQEKYGSVYRIKGCFSEDLLFISDPAAVRYVLNDARTFDYPPNRMFIAMSLFGGKGLLALRMGGDTHRRIKNAFSPAFTLARLQSYIPTMRDIARKAIDKLTQEYLEKCEQGDSNVTVDIFQILQNVTSDIIGETGFGHKFNAVETDGGDEIARTHQNVISLGSSRTKSGLVADGVTRHLPRIILSSMLYLPTETIKTLHNFQKLTQKWSAALLRDDEMCTDATIVGFVASANKNQKRDQLSFDEISAQTPTLLAAGQETTSNTLCWALYELAKRPTWQDQIRKEINEAQGSESSLDQLEYLNAHIRETLRLYAAVPNTERVAFEDAILPLSQPLTTASGRVITQLPIRKGQSVFVGIASYNRNPQVWGPDADVFDPLRWLDGRCDSESLPGIGPYSNLATFSGGARVCLGWRFAIIEIQTVLSELLTKLRFKFDPDQEDEVTSRYAVTLLPVDARSGKSSLRLPLQPIQPHELDDY</sequence>
<accession>A0A9P7UU64</accession>
<dbReference type="AlphaFoldDB" id="A0A9P7UU64"/>
<reference evidence="16" key="1">
    <citation type="journal article" date="2021" name="Genome Biol. Evol.">
        <title>The assembled and annotated genome of the fairy-ring fungus Marasmius oreades.</title>
        <authorList>
            <person name="Hiltunen M."/>
            <person name="Ament-Velasquez S.L."/>
            <person name="Johannesson H."/>
        </authorList>
    </citation>
    <scope>NUCLEOTIDE SEQUENCE</scope>
    <source>
        <strain evidence="16">03SP1</strain>
    </source>
</reference>
<dbReference type="InterPro" id="IPR050121">
    <property type="entry name" value="Cytochrome_P450_monoxygenase"/>
</dbReference>
<evidence type="ECO:0008006" key="18">
    <source>
        <dbReference type="Google" id="ProtNLM"/>
    </source>
</evidence>
<dbReference type="InterPro" id="IPR017972">
    <property type="entry name" value="Cyt_P450_CS"/>
</dbReference>
<dbReference type="PANTHER" id="PTHR24305">
    <property type="entry name" value="CYTOCHROME P450"/>
    <property type="match status" value="1"/>
</dbReference>
<name>A0A9P7UU64_9AGAR</name>
<keyword evidence="8 15" id="KW-1133">Transmembrane helix</keyword>
<dbReference type="GO" id="GO:0016020">
    <property type="term" value="C:membrane"/>
    <property type="evidence" value="ECO:0007669"/>
    <property type="project" value="UniProtKB-SubCell"/>
</dbReference>
<dbReference type="EMBL" id="CM032183">
    <property type="protein sequence ID" value="KAG7094532.1"/>
    <property type="molecule type" value="Genomic_DNA"/>
</dbReference>
<dbReference type="InterPro" id="IPR036396">
    <property type="entry name" value="Cyt_P450_sf"/>
</dbReference>
<organism evidence="16 17">
    <name type="scientific">Marasmius oreades</name>
    <name type="common">fairy-ring Marasmius</name>
    <dbReference type="NCBI Taxonomy" id="181124"/>
    <lineage>
        <taxon>Eukaryota</taxon>
        <taxon>Fungi</taxon>
        <taxon>Dikarya</taxon>
        <taxon>Basidiomycota</taxon>
        <taxon>Agaricomycotina</taxon>
        <taxon>Agaricomycetes</taxon>
        <taxon>Agaricomycetidae</taxon>
        <taxon>Agaricales</taxon>
        <taxon>Marasmiineae</taxon>
        <taxon>Marasmiaceae</taxon>
        <taxon>Marasmius</taxon>
    </lineage>
</organism>
<keyword evidence="6 15" id="KW-0812">Transmembrane</keyword>
<comment type="cofactor">
    <cofactor evidence="1 13">
        <name>heme</name>
        <dbReference type="ChEBI" id="CHEBI:30413"/>
    </cofactor>
</comment>
<dbReference type="PRINTS" id="PR00385">
    <property type="entry name" value="P450"/>
</dbReference>
<feature type="transmembrane region" description="Helical" evidence="15">
    <location>
        <begin position="17"/>
        <end position="38"/>
    </location>
</feature>
<evidence type="ECO:0000256" key="5">
    <source>
        <dbReference type="ARBA" id="ARBA00022617"/>
    </source>
</evidence>
<dbReference type="RefSeq" id="XP_043011002.1">
    <property type="nucleotide sequence ID" value="XM_043149918.1"/>
</dbReference>
<dbReference type="OrthoDB" id="1470350at2759"/>
<dbReference type="GeneID" id="66074437"/>
<keyword evidence="5 13" id="KW-0349">Heme</keyword>
<evidence type="ECO:0000256" key="15">
    <source>
        <dbReference type="SAM" id="Phobius"/>
    </source>
</evidence>
<dbReference type="GO" id="GO:0016705">
    <property type="term" value="F:oxidoreductase activity, acting on paired donors, with incorporation or reduction of molecular oxygen"/>
    <property type="evidence" value="ECO:0007669"/>
    <property type="project" value="InterPro"/>
</dbReference>
<dbReference type="PROSITE" id="PS00086">
    <property type="entry name" value="CYTOCHROME_P450"/>
    <property type="match status" value="1"/>
</dbReference>
<dbReference type="SUPFAM" id="SSF48264">
    <property type="entry name" value="Cytochrome P450"/>
    <property type="match status" value="1"/>
</dbReference>
<dbReference type="GO" id="GO:0004497">
    <property type="term" value="F:monooxygenase activity"/>
    <property type="evidence" value="ECO:0007669"/>
    <property type="project" value="UniProtKB-KW"/>
</dbReference>
<comment type="pathway">
    <text evidence="3">Secondary metabolite biosynthesis; terpenoid biosynthesis.</text>
</comment>
<evidence type="ECO:0000256" key="14">
    <source>
        <dbReference type="RuleBase" id="RU000461"/>
    </source>
</evidence>
<keyword evidence="17" id="KW-1185">Reference proteome</keyword>
<comment type="subcellular location">
    <subcellularLocation>
        <location evidence="2">Membrane</location>
    </subcellularLocation>
</comment>